<evidence type="ECO:0000313" key="9">
    <source>
        <dbReference type="EMBL" id="APH06819.1"/>
    </source>
</evidence>
<evidence type="ECO:0000259" key="8">
    <source>
        <dbReference type="PROSITE" id="PS50850"/>
    </source>
</evidence>
<feature type="transmembrane region" description="Helical" evidence="7">
    <location>
        <begin position="233"/>
        <end position="254"/>
    </location>
</feature>
<dbReference type="OrthoDB" id="2963740at2"/>
<feature type="transmembrane region" description="Helical" evidence="7">
    <location>
        <begin position="328"/>
        <end position="347"/>
    </location>
</feature>
<feature type="domain" description="Major facilitator superfamily (MFS) profile" evidence="8">
    <location>
        <begin position="3"/>
        <end position="378"/>
    </location>
</feature>
<dbReference type="Gene3D" id="1.20.1250.20">
    <property type="entry name" value="MFS general substrate transporter like domains"/>
    <property type="match status" value="1"/>
</dbReference>
<evidence type="ECO:0000256" key="6">
    <source>
        <dbReference type="ARBA" id="ARBA00023136"/>
    </source>
</evidence>
<dbReference type="InterPro" id="IPR036259">
    <property type="entry name" value="MFS_trans_sf"/>
</dbReference>
<dbReference type="InterPro" id="IPR011701">
    <property type="entry name" value="MFS"/>
</dbReference>
<comment type="subcellular location">
    <subcellularLocation>
        <location evidence="1">Cell membrane</location>
        <topology evidence="1">Multi-pass membrane protein</topology>
    </subcellularLocation>
</comment>
<keyword evidence="4 7" id="KW-0812">Transmembrane</keyword>
<dbReference type="PRINTS" id="PR01035">
    <property type="entry name" value="TCRTETA"/>
</dbReference>
<keyword evidence="2" id="KW-0813">Transport</keyword>
<keyword evidence="10" id="KW-1185">Reference proteome</keyword>
<dbReference type="PANTHER" id="PTHR43124:SF3">
    <property type="entry name" value="CHLORAMPHENICOL EFFLUX PUMP RV0191"/>
    <property type="match status" value="1"/>
</dbReference>
<feature type="transmembrane region" description="Helical" evidence="7">
    <location>
        <begin position="266"/>
        <end position="285"/>
    </location>
</feature>
<gene>
    <name evidence="9" type="ORF">A9C19_20265</name>
</gene>
<sequence>MNSISKLGVFALMLAASLTIMVGSAITPALLEISTHYGVTNQATWLTTLPALGVVLFAPFAGKLIHKIGNYKAICIGLLLYGAIGISAIWIDNHLLVFADRILLGAATAITMAASTGLLADFFEGEKRLKMVALQGMSIEAGGIIFLSLGGILGSIGWQWPFLLYLISWIAFIFILLFVPSHKDLQMETTEDVVDSKQVEKVWPILVAALLAMTMFFVGFITLPFYLTDHFGLNAAGIGYLLASISFVAVLSASIMPKVVNRMTDYYTLGTGFSLFAGGFLILAFTQEFFLFVILAAIFIGFGFGFTIPLANHMVVEKSSFTNRGKNLAYYSSAVFLGQFLSSFIEGLSDKLFVIYLLVAGVGCITSLTYFITTRRKRASKTDSIQV</sequence>
<feature type="transmembrane region" description="Helical" evidence="7">
    <location>
        <begin position="291"/>
        <end position="316"/>
    </location>
</feature>
<keyword evidence="5 7" id="KW-1133">Transmembrane helix</keyword>
<keyword evidence="3" id="KW-1003">Cell membrane</keyword>
<dbReference type="InterPro" id="IPR050189">
    <property type="entry name" value="MFS_Efflux_Transporters"/>
</dbReference>
<proteinExistence type="predicted"/>
<dbReference type="CDD" id="cd17473">
    <property type="entry name" value="MFS_arabinose_efflux_permease_like"/>
    <property type="match status" value="1"/>
</dbReference>
<dbReference type="PANTHER" id="PTHR43124">
    <property type="entry name" value="PURINE EFFLUX PUMP PBUE"/>
    <property type="match status" value="1"/>
</dbReference>
<feature type="transmembrane region" description="Helical" evidence="7">
    <location>
        <begin position="73"/>
        <end position="90"/>
    </location>
</feature>
<dbReference type="InterPro" id="IPR001958">
    <property type="entry name" value="Tet-R_TetA/multi-R_MdtG-like"/>
</dbReference>
<name>A0A1L3MWU6_9BACI</name>
<feature type="transmembrane region" description="Helical" evidence="7">
    <location>
        <begin position="162"/>
        <end position="181"/>
    </location>
</feature>
<dbReference type="GO" id="GO:0022857">
    <property type="term" value="F:transmembrane transporter activity"/>
    <property type="evidence" value="ECO:0007669"/>
    <property type="project" value="InterPro"/>
</dbReference>
<evidence type="ECO:0000256" key="2">
    <source>
        <dbReference type="ARBA" id="ARBA00022448"/>
    </source>
</evidence>
<keyword evidence="6 7" id="KW-0472">Membrane</keyword>
<dbReference type="RefSeq" id="WP_072581611.1">
    <property type="nucleotide sequence ID" value="NZ_CP016020.1"/>
</dbReference>
<dbReference type="AlphaFoldDB" id="A0A1L3MWU6"/>
<dbReference type="PROSITE" id="PS50850">
    <property type="entry name" value="MFS"/>
    <property type="match status" value="1"/>
</dbReference>
<feature type="transmembrane region" description="Helical" evidence="7">
    <location>
        <begin position="132"/>
        <end position="156"/>
    </location>
</feature>
<dbReference type="Pfam" id="PF07690">
    <property type="entry name" value="MFS_1"/>
    <property type="match status" value="1"/>
</dbReference>
<dbReference type="GO" id="GO:0005886">
    <property type="term" value="C:plasma membrane"/>
    <property type="evidence" value="ECO:0007669"/>
    <property type="project" value="UniProtKB-SubCell"/>
</dbReference>
<dbReference type="KEGG" id="bwh:A9C19_20265"/>
<accession>A0A1L3MWU6</accession>
<feature type="transmembrane region" description="Helical" evidence="7">
    <location>
        <begin position="202"/>
        <end position="227"/>
    </location>
</feature>
<evidence type="ECO:0000313" key="10">
    <source>
        <dbReference type="Proteomes" id="UP000181936"/>
    </source>
</evidence>
<feature type="transmembrane region" description="Helical" evidence="7">
    <location>
        <begin position="43"/>
        <end position="61"/>
    </location>
</feature>
<evidence type="ECO:0000256" key="3">
    <source>
        <dbReference type="ARBA" id="ARBA00022475"/>
    </source>
</evidence>
<dbReference type="InterPro" id="IPR020846">
    <property type="entry name" value="MFS_dom"/>
</dbReference>
<dbReference type="Proteomes" id="UP000181936">
    <property type="component" value="Chromosome"/>
</dbReference>
<feature type="transmembrane region" description="Helical" evidence="7">
    <location>
        <begin position="102"/>
        <end position="120"/>
    </location>
</feature>
<evidence type="ECO:0000256" key="1">
    <source>
        <dbReference type="ARBA" id="ARBA00004651"/>
    </source>
</evidence>
<evidence type="ECO:0000256" key="5">
    <source>
        <dbReference type="ARBA" id="ARBA00022989"/>
    </source>
</evidence>
<reference evidence="9 10" key="1">
    <citation type="journal article" date="2016" name="Sci. Rep.">
        <title>Complete genome sequence and transcriptomic analysis of a novel marine strain Bacillus weihaiensis reveals the mechanism of brown algae degradation.</title>
        <authorList>
            <person name="Zhu Y."/>
            <person name="Chen P."/>
            <person name="Bao Y."/>
            <person name="Men Y."/>
            <person name="Zeng Y."/>
            <person name="Yang J."/>
            <person name="Sun J."/>
            <person name="Sun Y."/>
        </authorList>
    </citation>
    <scope>NUCLEOTIDE SEQUENCE [LARGE SCALE GENOMIC DNA]</scope>
    <source>
        <strain evidence="9 10">Alg07</strain>
    </source>
</reference>
<feature type="transmembrane region" description="Helical" evidence="7">
    <location>
        <begin position="353"/>
        <end position="372"/>
    </location>
</feature>
<evidence type="ECO:0000256" key="4">
    <source>
        <dbReference type="ARBA" id="ARBA00022692"/>
    </source>
</evidence>
<organism evidence="9 10">
    <name type="scientific">Bacillus weihaiensis</name>
    <dbReference type="NCBI Taxonomy" id="1547283"/>
    <lineage>
        <taxon>Bacteria</taxon>
        <taxon>Bacillati</taxon>
        <taxon>Bacillota</taxon>
        <taxon>Bacilli</taxon>
        <taxon>Bacillales</taxon>
        <taxon>Bacillaceae</taxon>
        <taxon>Bacillus</taxon>
    </lineage>
</organism>
<feature type="transmembrane region" description="Helical" evidence="7">
    <location>
        <begin position="7"/>
        <end position="31"/>
    </location>
</feature>
<evidence type="ECO:0000256" key="7">
    <source>
        <dbReference type="SAM" id="Phobius"/>
    </source>
</evidence>
<dbReference type="EMBL" id="CP016020">
    <property type="protein sequence ID" value="APH06819.1"/>
    <property type="molecule type" value="Genomic_DNA"/>
</dbReference>
<dbReference type="SUPFAM" id="SSF103473">
    <property type="entry name" value="MFS general substrate transporter"/>
    <property type="match status" value="1"/>
</dbReference>
<protein>
    <recommendedName>
        <fullName evidence="8">Major facilitator superfamily (MFS) profile domain-containing protein</fullName>
    </recommendedName>
</protein>